<dbReference type="InterPro" id="IPR001810">
    <property type="entry name" value="F-box_dom"/>
</dbReference>
<dbReference type="SMART" id="SM00256">
    <property type="entry name" value="FBOX"/>
    <property type="match status" value="1"/>
</dbReference>
<accession>A0A1L9RHQ0</accession>
<dbReference type="InterPro" id="IPR032675">
    <property type="entry name" value="LRR_dom_sf"/>
</dbReference>
<feature type="repeat" description="TPR" evidence="3">
    <location>
        <begin position="11"/>
        <end position="44"/>
    </location>
</feature>
<dbReference type="SMART" id="SM00028">
    <property type="entry name" value="TPR"/>
    <property type="match status" value="3"/>
</dbReference>
<keyword evidence="6" id="KW-1185">Reference proteome</keyword>
<dbReference type="PROSITE" id="PS50005">
    <property type="entry name" value="TPR"/>
    <property type="match status" value="1"/>
</dbReference>
<dbReference type="PROSITE" id="PS50181">
    <property type="entry name" value="FBOX"/>
    <property type="match status" value="1"/>
</dbReference>
<dbReference type="STRING" id="1073089.A0A1L9RHQ0"/>
<protein>
    <recommendedName>
        <fullName evidence="4">F-box domain-containing protein</fullName>
    </recommendedName>
</protein>
<sequence>MVSSGLSRGEAAALQQHGQRLYQQGNFKAAVEAFTEALKVKDVDAVGVLDVRAATYTKLSQYDQALRDARHMVKKDKHDERGYLRCAKALLLDGKPSKALEVYAYGLKTLPSNHPRRKLVQQLHDKLQDKMTEKCLDPFTVLPLEMAVMVLQHFDFKQIVAILRVSRKWEQFLTSMRNLWMHVDLSGGRGKMNWTSVRAYIRRSKGLLTHATIKNLATPSVQKSLELLSRCPKLEYLEVWCPFNHNAFYDLFKGSRKLKTLVVSAHITMPQEHITKLLTGLPLLERVEFHSTKASSPPSVNWPMKLPNLKVVTLGSQEQMPSAHFTPALDIPGLLHPSDPHSLPNLEELKLDWDPPVLQHYPLKMDPVGCSRLRRLNLSGVRFDGNFGLPSSIESILIRRGTGVGEFPFSIDRPIELPNLKTLVLSDISWVTIGTLQVFFVELEAPIRILHIDSCFNIRGTQLEMLTGSSNFNALVELNVSHISALDDRLIARLTSKMSGLKVLNLSYTAITGCTVKMLADARSSEENIAKVDRIFAKGCEELSSDAVSYARAKGIDIFT</sequence>
<keyword evidence="1" id="KW-0677">Repeat</keyword>
<dbReference type="Gene3D" id="1.20.1280.50">
    <property type="match status" value="1"/>
</dbReference>
<dbReference type="Gene3D" id="3.80.10.10">
    <property type="entry name" value="Ribonuclease Inhibitor"/>
    <property type="match status" value="1"/>
</dbReference>
<evidence type="ECO:0000313" key="5">
    <source>
        <dbReference type="EMBL" id="OJJ34377.1"/>
    </source>
</evidence>
<keyword evidence="2 3" id="KW-0802">TPR repeat</keyword>
<evidence type="ECO:0000256" key="1">
    <source>
        <dbReference type="ARBA" id="ARBA00022737"/>
    </source>
</evidence>
<gene>
    <name evidence="5" type="ORF">ASPWEDRAFT_158118</name>
</gene>
<evidence type="ECO:0000256" key="2">
    <source>
        <dbReference type="ARBA" id="ARBA00022803"/>
    </source>
</evidence>
<dbReference type="VEuPathDB" id="FungiDB:ASPWEDRAFT_158118"/>
<proteinExistence type="predicted"/>
<evidence type="ECO:0000259" key="4">
    <source>
        <dbReference type="PROSITE" id="PS50181"/>
    </source>
</evidence>
<dbReference type="AlphaFoldDB" id="A0A1L9RHQ0"/>
<dbReference type="InterPro" id="IPR036047">
    <property type="entry name" value="F-box-like_dom_sf"/>
</dbReference>
<organism evidence="5 6">
    <name type="scientific">Aspergillus wentii DTO 134E9</name>
    <dbReference type="NCBI Taxonomy" id="1073089"/>
    <lineage>
        <taxon>Eukaryota</taxon>
        <taxon>Fungi</taxon>
        <taxon>Dikarya</taxon>
        <taxon>Ascomycota</taxon>
        <taxon>Pezizomycotina</taxon>
        <taxon>Eurotiomycetes</taxon>
        <taxon>Eurotiomycetidae</taxon>
        <taxon>Eurotiales</taxon>
        <taxon>Aspergillaceae</taxon>
        <taxon>Aspergillus</taxon>
        <taxon>Aspergillus subgen. Cremei</taxon>
    </lineage>
</organism>
<name>A0A1L9RHQ0_ASPWE</name>
<dbReference type="RefSeq" id="XP_040688053.1">
    <property type="nucleotide sequence ID" value="XM_040829740.1"/>
</dbReference>
<evidence type="ECO:0000313" key="6">
    <source>
        <dbReference type="Proteomes" id="UP000184383"/>
    </source>
</evidence>
<feature type="domain" description="F-box" evidence="4">
    <location>
        <begin position="136"/>
        <end position="183"/>
    </location>
</feature>
<dbReference type="InterPro" id="IPR019734">
    <property type="entry name" value="TPR_rpt"/>
</dbReference>
<dbReference type="GO" id="GO:0051879">
    <property type="term" value="F:Hsp90 protein binding"/>
    <property type="evidence" value="ECO:0007669"/>
    <property type="project" value="TreeGrafter"/>
</dbReference>
<dbReference type="OrthoDB" id="629492at2759"/>
<dbReference type="SUPFAM" id="SSF52047">
    <property type="entry name" value="RNI-like"/>
    <property type="match status" value="2"/>
</dbReference>
<dbReference type="Gene3D" id="1.25.40.10">
    <property type="entry name" value="Tetratricopeptide repeat domain"/>
    <property type="match status" value="1"/>
</dbReference>
<dbReference type="SUPFAM" id="SSF81383">
    <property type="entry name" value="F-box domain"/>
    <property type="match status" value="1"/>
</dbReference>
<dbReference type="PANTHER" id="PTHR22904:SF523">
    <property type="entry name" value="STRESS-INDUCED-PHOSPHOPROTEIN 1"/>
    <property type="match status" value="1"/>
</dbReference>
<dbReference type="GeneID" id="63745588"/>
<evidence type="ECO:0000256" key="3">
    <source>
        <dbReference type="PROSITE-ProRule" id="PRU00339"/>
    </source>
</evidence>
<dbReference type="PANTHER" id="PTHR22904">
    <property type="entry name" value="TPR REPEAT CONTAINING PROTEIN"/>
    <property type="match status" value="1"/>
</dbReference>
<dbReference type="Proteomes" id="UP000184383">
    <property type="component" value="Unassembled WGS sequence"/>
</dbReference>
<dbReference type="EMBL" id="KV878213">
    <property type="protein sequence ID" value="OJJ34377.1"/>
    <property type="molecule type" value="Genomic_DNA"/>
</dbReference>
<reference evidence="6" key="1">
    <citation type="journal article" date="2017" name="Genome Biol.">
        <title>Comparative genomics reveals high biological diversity and specific adaptations in the industrially and medically important fungal genus Aspergillus.</title>
        <authorList>
            <person name="de Vries R.P."/>
            <person name="Riley R."/>
            <person name="Wiebenga A."/>
            <person name="Aguilar-Osorio G."/>
            <person name="Amillis S."/>
            <person name="Uchima C.A."/>
            <person name="Anderluh G."/>
            <person name="Asadollahi M."/>
            <person name="Askin M."/>
            <person name="Barry K."/>
            <person name="Battaglia E."/>
            <person name="Bayram O."/>
            <person name="Benocci T."/>
            <person name="Braus-Stromeyer S.A."/>
            <person name="Caldana C."/>
            <person name="Canovas D."/>
            <person name="Cerqueira G.C."/>
            <person name="Chen F."/>
            <person name="Chen W."/>
            <person name="Choi C."/>
            <person name="Clum A."/>
            <person name="Dos Santos R.A."/>
            <person name="Damasio A.R."/>
            <person name="Diallinas G."/>
            <person name="Emri T."/>
            <person name="Fekete E."/>
            <person name="Flipphi M."/>
            <person name="Freyberg S."/>
            <person name="Gallo A."/>
            <person name="Gournas C."/>
            <person name="Habgood R."/>
            <person name="Hainaut M."/>
            <person name="Harispe M.L."/>
            <person name="Henrissat B."/>
            <person name="Hilden K.S."/>
            <person name="Hope R."/>
            <person name="Hossain A."/>
            <person name="Karabika E."/>
            <person name="Karaffa L."/>
            <person name="Karanyi Z."/>
            <person name="Krasevec N."/>
            <person name="Kuo A."/>
            <person name="Kusch H."/>
            <person name="LaButti K."/>
            <person name="Lagendijk E.L."/>
            <person name="Lapidus A."/>
            <person name="Levasseur A."/>
            <person name="Lindquist E."/>
            <person name="Lipzen A."/>
            <person name="Logrieco A.F."/>
            <person name="MacCabe A."/>
            <person name="Maekelae M.R."/>
            <person name="Malavazi I."/>
            <person name="Melin P."/>
            <person name="Meyer V."/>
            <person name="Mielnichuk N."/>
            <person name="Miskei M."/>
            <person name="Molnar A.P."/>
            <person name="Mule G."/>
            <person name="Ngan C.Y."/>
            <person name="Orejas M."/>
            <person name="Orosz E."/>
            <person name="Ouedraogo J.P."/>
            <person name="Overkamp K.M."/>
            <person name="Park H.-S."/>
            <person name="Perrone G."/>
            <person name="Piumi F."/>
            <person name="Punt P.J."/>
            <person name="Ram A.F."/>
            <person name="Ramon A."/>
            <person name="Rauscher S."/>
            <person name="Record E."/>
            <person name="Riano-Pachon D.M."/>
            <person name="Robert V."/>
            <person name="Roehrig J."/>
            <person name="Ruller R."/>
            <person name="Salamov A."/>
            <person name="Salih N.S."/>
            <person name="Samson R.A."/>
            <person name="Sandor E."/>
            <person name="Sanguinetti M."/>
            <person name="Schuetze T."/>
            <person name="Sepcic K."/>
            <person name="Shelest E."/>
            <person name="Sherlock G."/>
            <person name="Sophianopoulou V."/>
            <person name="Squina F.M."/>
            <person name="Sun H."/>
            <person name="Susca A."/>
            <person name="Todd R.B."/>
            <person name="Tsang A."/>
            <person name="Unkles S.E."/>
            <person name="van de Wiele N."/>
            <person name="van Rossen-Uffink D."/>
            <person name="Oliveira J.V."/>
            <person name="Vesth T.C."/>
            <person name="Visser J."/>
            <person name="Yu J.-H."/>
            <person name="Zhou M."/>
            <person name="Andersen M.R."/>
            <person name="Archer D.B."/>
            <person name="Baker S.E."/>
            <person name="Benoit I."/>
            <person name="Brakhage A.A."/>
            <person name="Braus G.H."/>
            <person name="Fischer R."/>
            <person name="Frisvad J.C."/>
            <person name="Goldman G.H."/>
            <person name="Houbraken J."/>
            <person name="Oakley B."/>
            <person name="Pocsi I."/>
            <person name="Scazzocchio C."/>
            <person name="Seiboth B."/>
            <person name="vanKuyk P.A."/>
            <person name="Wortman J."/>
            <person name="Dyer P.S."/>
            <person name="Grigoriev I.V."/>
        </authorList>
    </citation>
    <scope>NUCLEOTIDE SEQUENCE [LARGE SCALE GENOMIC DNA]</scope>
    <source>
        <strain evidence="6">DTO 134E9</strain>
    </source>
</reference>
<dbReference type="SUPFAM" id="SSF48452">
    <property type="entry name" value="TPR-like"/>
    <property type="match status" value="1"/>
</dbReference>
<dbReference type="Pfam" id="PF00646">
    <property type="entry name" value="F-box"/>
    <property type="match status" value="1"/>
</dbReference>
<dbReference type="InterPro" id="IPR011990">
    <property type="entry name" value="TPR-like_helical_dom_sf"/>
</dbReference>